<keyword evidence="4 7" id="KW-0255">Endonuclease</keyword>
<dbReference type="Gene3D" id="3.30.230.10">
    <property type="match status" value="1"/>
</dbReference>
<keyword evidence="5 7" id="KW-0378">Hydrolase</keyword>
<evidence type="ECO:0000256" key="2">
    <source>
        <dbReference type="ARBA" id="ARBA00022694"/>
    </source>
</evidence>
<dbReference type="GO" id="GO:0001682">
    <property type="term" value="P:tRNA 5'-leader removal"/>
    <property type="evidence" value="ECO:0007669"/>
    <property type="project" value="UniProtKB-UniRule"/>
</dbReference>
<dbReference type="PANTHER" id="PTHR33992:SF1">
    <property type="entry name" value="RIBONUCLEASE P PROTEIN COMPONENT"/>
    <property type="match status" value="1"/>
</dbReference>
<dbReference type="GO" id="GO:0004526">
    <property type="term" value="F:ribonuclease P activity"/>
    <property type="evidence" value="ECO:0007669"/>
    <property type="project" value="UniProtKB-UniRule"/>
</dbReference>
<evidence type="ECO:0000256" key="7">
    <source>
        <dbReference type="HAMAP-Rule" id="MF_00227"/>
    </source>
</evidence>
<dbReference type="PROSITE" id="PS00648">
    <property type="entry name" value="RIBONUCLEASE_P"/>
    <property type="match status" value="1"/>
</dbReference>
<organism evidence="9 10">
    <name type="scientific">Sediminicola luteus</name>
    <dbReference type="NCBI Taxonomy" id="319238"/>
    <lineage>
        <taxon>Bacteria</taxon>
        <taxon>Pseudomonadati</taxon>
        <taxon>Bacteroidota</taxon>
        <taxon>Flavobacteriia</taxon>
        <taxon>Flavobacteriales</taxon>
        <taxon>Flavobacteriaceae</taxon>
        <taxon>Sediminicola</taxon>
    </lineage>
</organism>
<dbReference type="RefSeq" id="WP_097442243.1">
    <property type="nucleotide sequence ID" value="NZ_NBWU01000001.1"/>
</dbReference>
<dbReference type="InterPro" id="IPR014721">
    <property type="entry name" value="Ribsml_uS5_D2-typ_fold_subgr"/>
</dbReference>
<dbReference type="Proteomes" id="UP000219559">
    <property type="component" value="Unassembled WGS sequence"/>
</dbReference>
<reference evidence="9 10" key="1">
    <citation type="submission" date="2017-04" db="EMBL/GenBank/DDBJ databases">
        <title>A new member of the family Flavobacteriaceae isolated from ascidians.</title>
        <authorList>
            <person name="Chen L."/>
        </authorList>
    </citation>
    <scope>NUCLEOTIDE SEQUENCE [LARGE SCALE GENOMIC DNA]</scope>
    <source>
        <strain evidence="9 10">HQA918</strain>
    </source>
</reference>
<comment type="similarity">
    <text evidence="7">Belongs to the RnpA family.</text>
</comment>
<keyword evidence="10" id="KW-1185">Reference proteome</keyword>
<dbReference type="InterPro" id="IPR020539">
    <property type="entry name" value="RNase_P_CS"/>
</dbReference>
<dbReference type="SUPFAM" id="SSF54211">
    <property type="entry name" value="Ribosomal protein S5 domain 2-like"/>
    <property type="match status" value="1"/>
</dbReference>
<evidence type="ECO:0000256" key="4">
    <source>
        <dbReference type="ARBA" id="ARBA00022759"/>
    </source>
</evidence>
<comment type="function">
    <text evidence="1 7">RNaseP catalyzes the removal of the 5'-leader sequence from pre-tRNA to produce the mature 5'-terminus. It can also cleave other RNA substrates such as 4.5S RNA. The protein component plays an auxiliary but essential role in vivo by binding to the 5'-leader sequence and broadening the substrate specificity of the ribozyme.</text>
</comment>
<sequence>MTALPQNTAGASFPKQEKLKSRKQIAALFEQGHSVSHYPLKLVYLPTTTKTVTQAGVTVPKRRFKLAVTRNRIKRLMREGYRHRKSLFFNNNTTAYAFLFLYIGKEIPTQQAVHKALEKVAEKFQKQLSDEPK</sequence>
<keyword evidence="2 7" id="KW-0819">tRNA processing</keyword>
<dbReference type="PANTHER" id="PTHR33992">
    <property type="entry name" value="RIBONUCLEASE P PROTEIN COMPONENT"/>
    <property type="match status" value="1"/>
</dbReference>
<keyword evidence="3 7" id="KW-0540">Nuclease</keyword>
<dbReference type="GO" id="GO:0030677">
    <property type="term" value="C:ribonuclease P complex"/>
    <property type="evidence" value="ECO:0007669"/>
    <property type="project" value="TreeGrafter"/>
</dbReference>
<dbReference type="HAMAP" id="MF_00227">
    <property type="entry name" value="RNase_P"/>
    <property type="match status" value="1"/>
</dbReference>
<dbReference type="EMBL" id="NBWU01000001">
    <property type="protein sequence ID" value="PCE66721.1"/>
    <property type="molecule type" value="Genomic_DNA"/>
</dbReference>
<evidence type="ECO:0000256" key="6">
    <source>
        <dbReference type="ARBA" id="ARBA00022884"/>
    </source>
</evidence>
<dbReference type="Pfam" id="PF00825">
    <property type="entry name" value="Ribonuclease_P"/>
    <property type="match status" value="1"/>
</dbReference>
<dbReference type="EC" id="3.1.26.5" evidence="7 8"/>
<evidence type="ECO:0000256" key="3">
    <source>
        <dbReference type="ARBA" id="ARBA00022722"/>
    </source>
</evidence>
<keyword evidence="6 7" id="KW-0694">RNA-binding</keyword>
<evidence type="ECO:0000256" key="5">
    <source>
        <dbReference type="ARBA" id="ARBA00022801"/>
    </source>
</evidence>
<dbReference type="GO" id="GO:0000049">
    <property type="term" value="F:tRNA binding"/>
    <property type="evidence" value="ECO:0007669"/>
    <property type="project" value="UniProtKB-UniRule"/>
</dbReference>
<comment type="caution">
    <text evidence="9">The sequence shown here is derived from an EMBL/GenBank/DDBJ whole genome shotgun (WGS) entry which is preliminary data.</text>
</comment>
<dbReference type="GO" id="GO:0042781">
    <property type="term" value="F:3'-tRNA processing endoribonuclease activity"/>
    <property type="evidence" value="ECO:0007669"/>
    <property type="project" value="TreeGrafter"/>
</dbReference>
<comment type="subunit">
    <text evidence="7">Consists of a catalytic RNA component (M1 or rnpB) and a protein subunit.</text>
</comment>
<proteinExistence type="inferred from homology"/>
<comment type="catalytic activity">
    <reaction evidence="7">
        <text>Endonucleolytic cleavage of RNA, removing 5'-extranucleotides from tRNA precursor.</text>
        <dbReference type="EC" id="3.1.26.5"/>
    </reaction>
</comment>
<dbReference type="OrthoDB" id="1524972at2"/>
<evidence type="ECO:0000256" key="1">
    <source>
        <dbReference type="ARBA" id="ARBA00002663"/>
    </source>
</evidence>
<evidence type="ECO:0000313" key="9">
    <source>
        <dbReference type="EMBL" id="PCE66721.1"/>
    </source>
</evidence>
<protein>
    <recommendedName>
        <fullName evidence="7 8">Ribonuclease P protein component</fullName>
        <shortName evidence="7">RNase P protein</shortName>
        <shortName evidence="7">RNaseP protein</shortName>
        <ecNumber evidence="7 8">3.1.26.5</ecNumber>
    </recommendedName>
    <alternativeName>
        <fullName evidence="7">Protein C5</fullName>
    </alternativeName>
</protein>
<dbReference type="InterPro" id="IPR000100">
    <property type="entry name" value="RNase_P"/>
</dbReference>
<accession>A0A2A4GE81</accession>
<evidence type="ECO:0000313" key="10">
    <source>
        <dbReference type="Proteomes" id="UP000219559"/>
    </source>
</evidence>
<name>A0A2A4GE81_9FLAO</name>
<dbReference type="AlphaFoldDB" id="A0A2A4GE81"/>
<dbReference type="NCBIfam" id="TIGR00188">
    <property type="entry name" value="rnpA"/>
    <property type="match status" value="1"/>
</dbReference>
<gene>
    <name evidence="7" type="primary">rnpA</name>
    <name evidence="9" type="ORF">B7P33_05365</name>
</gene>
<evidence type="ECO:0000256" key="8">
    <source>
        <dbReference type="NCBIfam" id="TIGR00188"/>
    </source>
</evidence>
<dbReference type="InterPro" id="IPR020568">
    <property type="entry name" value="Ribosomal_Su5_D2-typ_SF"/>
</dbReference>